<accession>A0ABS5V1N7</accession>
<feature type="domain" description="Cupin type-2" evidence="1">
    <location>
        <begin position="45"/>
        <end position="101"/>
    </location>
</feature>
<organism evidence="2 3">
    <name type="scientific">Shewanella jiangmenensis</name>
    <dbReference type="NCBI Taxonomy" id="2837387"/>
    <lineage>
        <taxon>Bacteria</taxon>
        <taxon>Pseudomonadati</taxon>
        <taxon>Pseudomonadota</taxon>
        <taxon>Gammaproteobacteria</taxon>
        <taxon>Alteromonadales</taxon>
        <taxon>Shewanellaceae</taxon>
        <taxon>Shewanella</taxon>
    </lineage>
</organism>
<reference evidence="2 3" key="1">
    <citation type="submission" date="2021-05" db="EMBL/GenBank/DDBJ databases">
        <title>Shewanella sp. JM162201.</title>
        <authorList>
            <person name="Xu S."/>
            <person name="Li A."/>
        </authorList>
    </citation>
    <scope>NUCLEOTIDE SEQUENCE [LARGE SCALE GENOMIC DNA]</scope>
    <source>
        <strain evidence="2 3">JM162201</strain>
    </source>
</reference>
<dbReference type="SUPFAM" id="SSF51182">
    <property type="entry name" value="RmlC-like cupins"/>
    <property type="match status" value="1"/>
</dbReference>
<dbReference type="RefSeq" id="WP_214506522.1">
    <property type="nucleotide sequence ID" value="NZ_JAHEPS010000002.1"/>
</dbReference>
<evidence type="ECO:0000313" key="3">
    <source>
        <dbReference type="Proteomes" id="UP001195903"/>
    </source>
</evidence>
<dbReference type="InterPro" id="IPR014710">
    <property type="entry name" value="RmlC-like_jellyroll"/>
</dbReference>
<protein>
    <submittedName>
        <fullName evidence="2">Cupin domain-containing protein</fullName>
    </submittedName>
</protein>
<sequence length="104" mass="11783">MDNLFSSLPTQSADEVFTTLVSSSHCRIERIVSFGQTTPEGQWYDQDEHEWVMLLSGSAELSFADGTRIALKPGDYVTIPAHVRHRVEHTALNEVSVWLAVFYR</sequence>
<name>A0ABS5V1N7_9GAMM</name>
<dbReference type="InterPro" id="IPR013096">
    <property type="entry name" value="Cupin_2"/>
</dbReference>
<dbReference type="CDD" id="cd06981">
    <property type="entry name" value="cupin_reut_a1446"/>
    <property type="match status" value="1"/>
</dbReference>
<evidence type="ECO:0000259" key="1">
    <source>
        <dbReference type="Pfam" id="PF07883"/>
    </source>
</evidence>
<dbReference type="Proteomes" id="UP001195903">
    <property type="component" value="Unassembled WGS sequence"/>
</dbReference>
<evidence type="ECO:0000313" key="2">
    <source>
        <dbReference type="EMBL" id="MBT1444330.1"/>
    </source>
</evidence>
<proteinExistence type="predicted"/>
<keyword evidence="3" id="KW-1185">Reference proteome</keyword>
<dbReference type="InterPro" id="IPR011051">
    <property type="entry name" value="RmlC_Cupin_sf"/>
</dbReference>
<dbReference type="Gene3D" id="2.60.120.10">
    <property type="entry name" value="Jelly Rolls"/>
    <property type="match status" value="1"/>
</dbReference>
<gene>
    <name evidence="2" type="ORF">KJI95_07295</name>
</gene>
<comment type="caution">
    <text evidence="2">The sequence shown here is derived from an EMBL/GenBank/DDBJ whole genome shotgun (WGS) entry which is preliminary data.</text>
</comment>
<dbReference type="EMBL" id="JAHEPS010000002">
    <property type="protein sequence ID" value="MBT1444330.1"/>
    <property type="molecule type" value="Genomic_DNA"/>
</dbReference>
<dbReference type="Pfam" id="PF07883">
    <property type="entry name" value="Cupin_2"/>
    <property type="match status" value="1"/>
</dbReference>